<feature type="signal peptide" evidence="3">
    <location>
        <begin position="1"/>
        <end position="27"/>
    </location>
</feature>
<feature type="transmembrane region" description="Helical" evidence="2">
    <location>
        <begin position="333"/>
        <end position="360"/>
    </location>
</feature>
<dbReference type="RefSeq" id="WP_282760092.1">
    <property type="nucleotide sequence ID" value="NZ_JASCTH010000008.1"/>
</dbReference>
<proteinExistence type="predicted"/>
<evidence type="ECO:0008006" key="6">
    <source>
        <dbReference type="Google" id="ProtNLM"/>
    </source>
</evidence>
<keyword evidence="2" id="KW-0472">Membrane</keyword>
<organism evidence="4 5">
    <name type="scientific">Actinoplanes sandaracinus</name>
    <dbReference type="NCBI Taxonomy" id="3045177"/>
    <lineage>
        <taxon>Bacteria</taxon>
        <taxon>Bacillati</taxon>
        <taxon>Actinomycetota</taxon>
        <taxon>Actinomycetes</taxon>
        <taxon>Micromonosporales</taxon>
        <taxon>Micromonosporaceae</taxon>
        <taxon>Actinoplanes</taxon>
    </lineage>
</organism>
<feature type="region of interest" description="Disordered" evidence="1">
    <location>
        <begin position="377"/>
        <end position="401"/>
    </location>
</feature>
<evidence type="ECO:0000313" key="4">
    <source>
        <dbReference type="EMBL" id="MDI6099744.1"/>
    </source>
</evidence>
<evidence type="ECO:0000313" key="5">
    <source>
        <dbReference type="Proteomes" id="UP001241758"/>
    </source>
</evidence>
<dbReference type="EMBL" id="JASCTH010000008">
    <property type="protein sequence ID" value="MDI6099744.1"/>
    <property type="molecule type" value="Genomic_DNA"/>
</dbReference>
<name>A0ABT6WJ46_9ACTN</name>
<keyword evidence="3" id="KW-0732">Signal</keyword>
<evidence type="ECO:0000256" key="1">
    <source>
        <dbReference type="SAM" id="MobiDB-lite"/>
    </source>
</evidence>
<reference evidence="4 5" key="1">
    <citation type="submission" date="2023-05" db="EMBL/GenBank/DDBJ databases">
        <title>Actinoplanes sp. NEAU-A12 genome sequencing.</title>
        <authorList>
            <person name="Wang Z.-S."/>
        </authorList>
    </citation>
    <scope>NUCLEOTIDE SEQUENCE [LARGE SCALE GENOMIC DNA]</scope>
    <source>
        <strain evidence="4 5">NEAU-A12</strain>
    </source>
</reference>
<evidence type="ECO:0000256" key="3">
    <source>
        <dbReference type="SAM" id="SignalP"/>
    </source>
</evidence>
<evidence type="ECO:0000256" key="2">
    <source>
        <dbReference type="SAM" id="Phobius"/>
    </source>
</evidence>
<keyword evidence="2" id="KW-1133">Transmembrane helix</keyword>
<accession>A0ABT6WJ46</accession>
<sequence>MKVGPPTIRFSAVAAVAVLTIGPGASANGDESNSSQFTARLQKEPIFQLENAVGAAGRKPVSADPAYIYMNSQDVVKAFSLDMSKTLPFDRSWKGILSDRIKLRGIAAAQWIAREQYDTGALPSVAEEDRARQVAIWHFTNDLAIVPDLARSAPVLARAQELIRLATDRSGGMTTGLDRLSIDVSVLDANAEQVSIEIRLDSGSEKLTNWQTLELDISGDTLEIETGDTTDIHQDKYDAGDAVGEITTNLDQNTAVARLDRMANTMRVGIEWEPSVYAGMILIPDGNAAPLVTAETAELRYVTAITLDPKGFPGPQDLVDRFLMETVGRLPNWLAPLAILVLLYLIPKFSALVDIGFTHLKRACRALYRRRVKAASIDDRQANQPQGKSSTNRRGKQQGTR</sequence>
<gene>
    <name evidence="4" type="ORF">QLQ12_14165</name>
</gene>
<protein>
    <recommendedName>
        <fullName evidence="6">Thioester domain-containing protein</fullName>
    </recommendedName>
</protein>
<keyword evidence="2" id="KW-0812">Transmembrane</keyword>
<keyword evidence="5" id="KW-1185">Reference proteome</keyword>
<comment type="caution">
    <text evidence="4">The sequence shown here is derived from an EMBL/GenBank/DDBJ whole genome shotgun (WGS) entry which is preliminary data.</text>
</comment>
<feature type="compositionally biased region" description="Basic residues" evidence="1">
    <location>
        <begin position="391"/>
        <end position="401"/>
    </location>
</feature>
<feature type="chain" id="PRO_5045210815" description="Thioester domain-containing protein" evidence="3">
    <location>
        <begin position="28"/>
        <end position="401"/>
    </location>
</feature>
<dbReference type="Proteomes" id="UP001241758">
    <property type="component" value="Unassembled WGS sequence"/>
</dbReference>